<dbReference type="EMBL" id="VDFV01000002">
    <property type="protein sequence ID" value="TNC74372.1"/>
    <property type="molecule type" value="Genomic_DNA"/>
</dbReference>
<keyword evidence="2" id="KW-1185">Reference proteome</keyword>
<accession>A0A5C4NJV7</accession>
<name>A0A5C4NJV7_9RHOB</name>
<organism evidence="1 2">
    <name type="scientific">Rubellimicrobium roseum</name>
    <dbReference type="NCBI Taxonomy" id="687525"/>
    <lineage>
        <taxon>Bacteria</taxon>
        <taxon>Pseudomonadati</taxon>
        <taxon>Pseudomonadota</taxon>
        <taxon>Alphaproteobacteria</taxon>
        <taxon>Rhodobacterales</taxon>
        <taxon>Roseobacteraceae</taxon>
        <taxon>Rubellimicrobium</taxon>
    </lineage>
</organism>
<sequence>MNPTVLPPRKPTRQEAWRERNPQKYWAHSALRSGLKRGLVQQKPCEVCGDPRSEAHHPSYDTPLVVQWLCRTHHKALHAMEKKDKAA</sequence>
<gene>
    <name evidence="1" type="ORF">FHG71_02910</name>
</gene>
<comment type="caution">
    <text evidence="1">The sequence shown here is derived from an EMBL/GenBank/DDBJ whole genome shotgun (WGS) entry which is preliminary data.</text>
</comment>
<dbReference type="AlphaFoldDB" id="A0A5C4NJV7"/>
<reference evidence="1 2" key="1">
    <citation type="submission" date="2019-06" db="EMBL/GenBank/DDBJ databases">
        <authorList>
            <person name="Jiang L."/>
        </authorList>
    </citation>
    <scope>NUCLEOTIDE SEQUENCE [LARGE SCALE GENOMIC DNA]</scope>
    <source>
        <strain evidence="1 2">YIM 48858</strain>
    </source>
</reference>
<proteinExistence type="predicted"/>
<dbReference type="OrthoDB" id="8278054at2"/>
<evidence type="ECO:0000313" key="2">
    <source>
        <dbReference type="Proteomes" id="UP000305709"/>
    </source>
</evidence>
<evidence type="ECO:0000313" key="1">
    <source>
        <dbReference type="EMBL" id="TNC74372.1"/>
    </source>
</evidence>
<evidence type="ECO:0008006" key="3">
    <source>
        <dbReference type="Google" id="ProtNLM"/>
    </source>
</evidence>
<dbReference type="Proteomes" id="UP000305709">
    <property type="component" value="Unassembled WGS sequence"/>
</dbReference>
<protein>
    <recommendedName>
        <fullName evidence="3">HNH endonuclease</fullName>
    </recommendedName>
</protein>